<feature type="transmembrane region" description="Helical" evidence="1">
    <location>
        <begin position="191"/>
        <end position="212"/>
    </location>
</feature>
<accession>A0A1M5P2Q3</accession>
<keyword evidence="1" id="KW-0472">Membrane</keyword>
<dbReference type="InterPro" id="IPR025367">
    <property type="entry name" value="DUF4271"/>
</dbReference>
<dbReference type="Pfam" id="PF14093">
    <property type="entry name" value="DUF4271"/>
    <property type="match status" value="1"/>
</dbReference>
<feature type="transmembrane region" description="Helical" evidence="1">
    <location>
        <begin position="59"/>
        <end position="80"/>
    </location>
</feature>
<organism evidence="2 3">
    <name type="scientific">Winogradskyella jejuensis</name>
    <dbReference type="NCBI Taxonomy" id="1089305"/>
    <lineage>
        <taxon>Bacteria</taxon>
        <taxon>Pseudomonadati</taxon>
        <taxon>Bacteroidota</taxon>
        <taxon>Flavobacteriia</taxon>
        <taxon>Flavobacteriales</taxon>
        <taxon>Flavobacteriaceae</taxon>
        <taxon>Winogradskyella</taxon>
    </lineage>
</organism>
<gene>
    <name evidence="2" type="ORF">SAMN05444148_1363</name>
</gene>
<protein>
    <recommendedName>
        <fullName evidence="4">DUF4271 domain-containing protein</fullName>
    </recommendedName>
</protein>
<sequence length="217" mass="25238">MLREYITQDIYVGLILVSLILVVSAKQLFNARFIDFVSVIWNDKYLKLYTRERKGLDTFSLLLSLNFVFSAGIFIYIAYLALSDTPANGNKLMYVCFGFIAALMLLKIGIERFVGYIFNFSEFSKFYIFQKTTYKNISAVVLILFNILLLFSNLDEKVVIYLGLTLLFLINLIGFIRFLKVYQKALLSHTFYFLLYLCALEIGPYVILYKVIKDYFG</sequence>
<keyword evidence="3" id="KW-1185">Reference proteome</keyword>
<dbReference type="AlphaFoldDB" id="A0A1M5P2Q3"/>
<name>A0A1M5P2Q3_9FLAO</name>
<evidence type="ECO:0008006" key="4">
    <source>
        <dbReference type="Google" id="ProtNLM"/>
    </source>
</evidence>
<feature type="transmembrane region" description="Helical" evidence="1">
    <location>
        <begin position="134"/>
        <end position="152"/>
    </location>
</feature>
<dbReference type="OrthoDB" id="1438590at2"/>
<proteinExistence type="predicted"/>
<keyword evidence="1" id="KW-0812">Transmembrane</keyword>
<reference evidence="3" key="1">
    <citation type="submission" date="2016-11" db="EMBL/GenBank/DDBJ databases">
        <authorList>
            <person name="Varghese N."/>
            <person name="Submissions S."/>
        </authorList>
    </citation>
    <scope>NUCLEOTIDE SEQUENCE [LARGE SCALE GENOMIC DNA]</scope>
    <source>
        <strain evidence="3">DSM 25330</strain>
    </source>
</reference>
<keyword evidence="1" id="KW-1133">Transmembrane helix</keyword>
<evidence type="ECO:0000313" key="2">
    <source>
        <dbReference type="EMBL" id="SHG96062.1"/>
    </source>
</evidence>
<dbReference type="Proteomes" id="UP000184522">
    <property type="component" value="Unassembled WGS sequence"/>
</dbReference>
<feature type="transmembrane region" description="Helical" evidence="1">
    <location>
        <begin position="158"/>
        <end position="179"/>
    </location>
</feature>
<evidence type="ECO:0000256" key="1">
    <source>
        <dbReference type="SAM" id="Phobius"/>
    </source>
</evidence>
<dbReference type="RefSeq" id="WP_073084564.1">
    <property type="nucleotide sequence ID" value="NZ_FQWS01000001.1"/>
</dbReference>
<dbReference type="STRING" id="1089305.SAMN05444148_1363"/>
<feature type="transmembrane region" description="Helical" evidence="1">
    <location>
        <begin position="6"/>
        <end position="25"/>
    </location>
</feature>
<evidence type="ECO:0000313" key="3">
    <source>
        <dbReference type="Proteomes" id="UP000184522"/>
    </source>
</evidence>
<dbReference type="EMBL" id="FQWS01000001">
    <property type="protein sequence ID" value="SHG96062.1"/>
    <property type="molecule type" value="Genomic_DNA"/>
</dbReference>
<feature type="transmembrane region" description="Helical" evidence="1">
    <location>
        <begin position="92"/>
        <end position="114"/>
    </location>
</feature>